<dbReference type="GO" id="GO:0005829">
    <property type="term" value="C:cytosol"/>
    <property type="evidence" value="ECO:0007669"/>
    <property type="project" value="TreeGrafter"/>
</dbReference>
<comment type="caution">
    <text evidence="3">The sequence shown here is derived from an EMBL/GenBank/DDBJ whole genome shotgun (WGS) entry which is preliminary data.</text>
</comment>
<reference evidence="3 4" key="1">
    <citation type="submission" date="2017-10" db="EMBL/GenBank/DDBJ databases">
        <title>Resolving the taxonomy of Roseburia spp., Eubacterium rectale and Agathobacter spp. through phylogenomic analysis.</title>
        <authorList>
            <person name="Sheridan P.O."/>
            <person name="Walker A.W."/>
            <person name="Duncan S.H."/>
            <person name="Scott K.P."/>
            <person name="Toole P.W.O."/>
            <person name="Luis P."/>
            <person name="Flint H.J."/>
        </authorList>
    </citation>
    <scope>NUCLEOTIDE SEQUENCE [LARGE SCALE GENOMIC DNA]</scope>
    <source>
        <strain evidence="3 4">JK626</strain>
    </source>
</reference>
<protein>
    <submittedName>
        <fullName evidence="3">XRE family transcriptional regulator</fullName>
    </submittedName>
</protein>
<dbReference type="RefSeq" id="WP_090152434.1">
    <property type="nucleotide sequence ID" value="NZ_PDYF01000008.1"/>
</dbReference>
<accession>A0A2G3DXX4</accession>
<dbReference type="Proteomes" id="UP000225889">
    <property type="component" value="Unassembled WGS sequence"/>
</dbReference>
<dbReference type="InterPro" id="IPR001387">
    <property type="entry name" value="Cro/C1-type_HTH"/>
</dbReference>
<evidence type="ECO:0000313" key="3">
    <source>
        <dbReference type="EMBL" id="PHU35859.1"/>
    </source>
</evidence>
<evidence type="ECO:0000313" key="4">
    <source>
        <dbReference type="Proteomes" id="UP000225889"/>
    </source>
</evidence>
<dbReference type="PANTHER" id="PTHR46797:SF1">
    <property type="entry name" value="METHYLPHOSPHONATE SYNTHASE"/>
    <property type="match status" value="1"/>
</dbReference>
<dbReference type="EMBL" id="PDYF01000008">
    <property type="protein sequence ID" value="PHU35859.1"/>
    <property type="molecule type" value="Genomic_DNA"/>
</dbReference>
<feature type="domain" description="HTH cro/C1-type" evidence="2">
    <location>
        <begin position="12"/>
        <end position="61"/>
    </location>
</feature>
<dbReference type="Gene3D" id="1.10.260.40">
    <property type="entry name" value="lambda repressor-like DNA-binding domains"/>
    <property type="match status" value="1"/>
</dbReference>
<dbReference type="GO" id="GO:0003677">
    <property type="term" value="F:DNA binding"/>
    <property type="evidence" value="ECO:0007669"/>
    <property type="project" value="UniProtKB-KW"/>
</dbReference>
<sequence>MTITERIFYLIKARGLSQNAFSKSVGIAPSTISDWKTKNHTPSADKIMDICRVLEVTPESLLTGAGIDEAEVKETKVDYKGKQLLLEYEGLNDEDQKRLLAYAKKLGELTKLEDI</sequence>
<dbReference type="SUPFAM" id="SSF47413">
    <property type="entry name" value="lambda repressor-like DNA-binding domains"/>
    <property type="match status" value="1"/>
</dbReference>
<dbReference type="PANTHER" id="PTHR46797">
    <property type="entry name" value="HTH-TYPE TRANSCRIPTIONAL REGULATOR"/>
    <property type="match status" value="1"/>
</dbReference>
<keyword evidence="1" id="KW-0238">DNA-binding</keyword>
<dbReference type="InterPro" id="IPR010982">
    <property type="entry name" value="Lambda_DNA-bd_dom_sf"/>
</dbReference>
<dbReference type="AlphaFoldDB" id="A0A2G3DXX4"/>
<gene>
    <name evidence="3" type="ORF">CSX01_04425</name>
</gene>
<dbReference type="InterPro" id="IPR050807">
    <property type="entry name" value="TransReg_Diox_bact_type"/>
</dbReference>
<dbReference type="CDD" id="cd00093">
    <property type="entry name" value="HTH_XRE"/>
    <property type="match status" value="1"/>
</dbReference>
<name>A0A2G3DXX4_9FIRM</name>
<dbReference type="GO" id="GO:0003700">
    <property type="term" value="F:DNA-binding transcription factor activity"/>
    <property type="evidence" value="ECO:0007669"/>
    <property type="project" value="TreeGrafter"/>
</dbReference>
<evidence type="ECO:0000256" key="1">
    <source>
        <dbReference type="ARBA" id="ARBA00023125"/>
    </source>
</evidence>
<dbReference type="SMART" id="SM00530">
    <property type="entry name" value="HTH_XRE"/>
    <property type="match status" value="1"/>
</dbReference>
<reference evidence="3 4" key="2">
    <citation type="submission" date="2017-10" db="EMBL/GenBank/DDBJ databases">
        <authorList>
            <person name="Banno H."/>
            <person name="Chua N.-H."/>
        </authorList>
    </citation>
    <scope>NUCLEOTIDE SEQUENCE [LARGE SCALE GENOMIC DNA]</scope>
    <source>
        <strain evidence="3 4">JK626</strain>
    </source>
</reference>
<evidence type="ECO:0000259" key="2">
    <source>
        <dbReference type="PROSITE" id="PS50943"/>
    </source>
</evidence>
<proteinExistence type="predicted"/>
<organism evidence="3 4">
    <name type="scientific">Pseudobutyrivibrio ruminis</name>
    <dbReference type="NCBI Taxonomy" id="46206"/>
    <lineage>
        <taxon>Bacteria</taxon>
        <taxon>Bacillati</taxon>
        <taxon>Bacillota</taxon>
        <taxon>Clostridia</taxon>
        <taxon>Lachnospirales</taxon>
        <taxon>Lachnospiraceae</taxon>
        <taxon>Pseudobutyrivibrio</taxon>
    </lineage>
</organism>
<dbReference type="PROSITE" id="PS50943">
    <property type="entry name" value="HTH_CROC1"/>
    <property type="match status" value="1"/>
</dbReference>
<dbReference type="Pfam" id="PF01381">
    <property type="entry name" value="HTH_3"/>
    <property type="match status" value="1"/>
</dbReference>